<dbReference type="GO" id="GO:0005634">
    <property type="term" value="C:nucleus"/>
    <property type="evidence" value="ECO:0000318"/>
    <property type="project" value="GO_Central"/>
</dbReference>
<dbReference type="InterPro" id="IPR042163">
    <property type="entry name" value="PHF12"/>
</dbReference>
<evidence type="ECO:0000256" key="2">
    <source>
        <dbReference type="ARBA" id="ARBA00022491"/>
    </source>
</evidence>
<evidence type="ECO:0000256" key="9">
    <source>
        <dbReference type="ARBA" id="ARBA00022843"/>
    </source>
</evidence>
<dbReference type="InParanoid" id="A0A7M7PDS6"/>
<dbReference type="InterPro" id="IPR013083">
    <property type="entry name" value="Znf_RING/FYVE/PHD"/>
</dbReference>
<dbReference type="Pfam" id="PF00628">
    <property type="entry name" value="PHD"/>
    <property type="match status" value="2"/>
</dbReference>
<feature type="region of interest" description="Disordered" evidence="17">
    <location>
        <begin position="502"/>
        <end position="559"/>
    </location>
</feature>
<dbReference type="CDD" id="cd22703">
    <property type="entry name" value="FHA_PHF12"/>
    <property type="match status" value="1"/>
</dbReference>
<feature type="region of interest" description="Disordered" evidence="17">
    <location>
        <begin position="118"/>
        <end position="149"/>
    </location>
</feature>
<evidence type="ECO:0000256" key="4">
    <source>
        <dbReference type="ARBA" id="ARBA00022553"/>
    </source>
</evidence>
<proteinExistence type="predicted"/>
<dbReference type="KEGG" id="spu:115926709"/>
<dbReference type="AlphaFoldDB" id="A0A7M7PDS6"/>
<feature type="region of interest" description="Disordered" evidence="17">
    <location>
        <begin position="269"/>
        <end position="291"/>
    </location>
</feature>
<dbReference type="SMART" id="SM00249">
    <property type="entry name" value="PHD"/>
    <property type="match status" value="2"/>
</dbReference>
<dbReference type="FunFam" id="3.30.40.10:FF:000154">
    <property type="entry name" value="PHD finger protein 12"/>
    <property type="match status" value="1"/>
</dbReference>
<evidence type="ECO:0000313" key="20">
    <source>
        <dbReference type="EnsemblMetazoa" id="XP_030847709"/>
    </source>
</evidence>
<keyword evidence="6" id="KW-0677">Repeat</keyword>
<evidence type="ECO:0000256" key="13">
    <source>
        <dbReference type="ARBA" id="ARBA00065785"/>
    </source>
</evidence>
<dbReference type="InterPro" id="IPR000253">
    <property type="entry name" value="FHA_dom"/>
</dbReference>
<dbReference type="Gene3D" id="6.10.20.60">
    <property type="entry name" value="PHD finger protein 12"/>
    <property type="match status" value="1"/>
</dbReference>
<keyword evidence="7 16" id="KW-0863">Zinc-finger</keyword>
<evidence type="ECO:0000256" key="6">
    <source>
        <dbReference type="ARBA" id="ARBA00022737"/>
    </source>
</evidence>
<keyword evidence="3" id="KW-1017">Isopeptide bond</keyword>
<keyword evidence="8" id="KW-0862">Zinc</keyword>
<evidence type="ECO:0000256" key="17">
    <source>
        <dbReference type="SAM" id="MobiDB-lite"/>
    </source>
</evidence>
<feature type="domain" description="PHD-type" evidence="19">
    <location>
        <begin position="49"/>
        <end position="98"/>
    </location>
</feature>
<reference evidence="20" key="2">
    <citation type="submission" date="2021-01" db="UniProtKB">
        <authorList>
            <consortium name="EnsemblMetazoa"/>
        </authorList>
    </citation>
    <scope>IDENTIFICATION</scope>
</reference>
<feature type="region of interest" description="Disordered" evidence="17">
    <location>
        <begin position="197"/>
        <end position="240"/>
    </location>
</feature>
<feature type="compositionally biased region" description="Basic and acidic residues" evidence="17">
    <location>
        <begin position="30"/>
        <end position="50"/>
    </location>
</feature>
<dbReference type="FunCoup" id="A0A7M7PDS6">
    <property type="interactions" value="1182"/>
</dbReference>
<feature type="domain" description="FHA" evidence="18">
    <location>
        <begin position="960"/>
        <end position="1014"/>
    </location>
</feature>
<dbReference type="SUPFAM" id="SSF57903">
    <property type="entry name" value="FYVE/PHD zinc finger"/>
    <property type="match status" value="2"/>
</dbReference>
<dbReference type="Pfam" id="PF16737">
    <property type="entry name" value="PHF12_MRG_bd"/>
    <property type="match status" value="1"/>
</dbReference>
<evidence type="ECO:0000256" key="16">
    <source>
        <dbReference type="PROSITE-ProRule" id="PRU00146"/>
    </source>
</evidence>
<dbReference type="GO" id="GO:0000122">
    <property type="term" value="P:negative regulation of transcription by RNA polymerase II"/>
    <property type="evidence" value="ECO:0000318"/>
    <property type="project" value="GO_Central"/>
</dbReference>
<dbReference type="Proteomes" id="UP000007110">
    <property type="component" value="Unassembled WGS sequence"/>
</dbReference>
<dbReference type="CDD" id="cd15534">
    <property type="entry name" value="PHD2_PHF12_Rco1"/>
    <property type="match status" value="1"/>
</dbReference>
<evidence type="ECO:0000256" key="12">
    <source>
        <dbReference type="ARBA" id="ARBA00023242"/>
    </source>
</evidence>
<accession>A0A7M7PDS6</accession>
<dbReference type="PROSITE" id="PS50016">
    <property type="entry name" value="ZF_PHD_2"/>
    <property type="match status" value="1"/>
</dbReference>
<dbReference type="PANTHER" id="PTHR46309">
    <property type="entry name" value="PHD FINGER PROTEIN 12"/>
    <property type="match status" value="1"/>
</dbReference>
<dbReference type="OMA" id="CLKSMMK"/>
<feature type="compositionally biased region" description="Basic and acidic residues" evidence="17">
    <location>
        <begin position="118"/>
        <end position="129"/>
    </location>
</feature>
<comment type="subcellular location">
    <subcellularLocation>
        <location evidence="1">Nucleus</location>
    </subcellularLocation>
</comment>
<dbReference type="RefSeq" id="XP_030847709.1">
    <property type="nucleotide sequence ID" value="XM_030991849.1"/>
</dbReference>
<dbReference type="GeneID" id="115926709"/>
<comment type="subunit">
    <text evidence="13">Component of SIN3 complexes. Interacts with SIN3A in a complex composed of HDAC1, SAP30 and SIN3A. Component of the SIN3B complex, which includes SIN3B, HDAC2 or HDAC1, PHF12 and MORF4L1; interacts directly with all subunits. Interacts with TLE5.</text>
</comment>
<keyword evidence="12" id="KW-0539">Nucleus</keyword>
<sequence>MATTVQYDLDTSGGLMMQIQALVAPPQSDEPPRKYRRTEPRRTGRATNRDSCDSCTEGGDLICCDRCPASFHLQCCNPPISEEDLPSGEWLCHRCTVAPQPLNTEITLSDTIKSIEKAERSEREKKQKEAAAGAATAKEKEKQASSASLRLNDRLNDRLMREGRACLRLAQIQAYNMHSMKSIPISREAQIEAGIIPKEPPEEGDNTNMTDGTEEEKMDVDKEKETMEAEEEKKDEKEKEEEEVYVKFENPLSYLIKAVAIQNPKQFSLPPEMMKHEPLPGTTKKKKKEELSKNYKKPHELDNMMIPLPAKVCFTCNKTCRVAPLLQCDYCPLLFHRDCMNPPITSLPTGRWMCPNHPEFALPAFQNGGHTERVKIFNQFQGKVDQQAIKLQFINKIHRNGPPWKEKCKWRKVIKVPGAIKSQYALPPPLLPLCHERPPPMIGPVDEVRKPGPLTAQEEQEEWLKGVVALQTSIARHLAHKALPKEPTIKPKIITASMLSKSSSAPPIVTSTPSNHSAASSSATSSSVTSSSIAPSSVTSSSIASTSQETKSTTTVTATATNPSSIKDAASVVESLSKEFRTAKRDGYKYDLIDTREPKIRTVADLKALHNGPFKPINSIVSNGPSSLYKSKTDLVLEAAEHLNNHVMVKTKSNGTSPSPEDKTLHDSPAASSIVNGGITNIDNSESKVVTSIQRVTSSGVKSPPSVTYTTAKTNATPSTVMISSGSVVVPSSAKVVSTTQAGNLKFTTITMPTKMAVGVGQGSPGMTGRVVTIPASSGKLSPSPLNSGKITPATLGSSPAIINLNSSLQSCIDGTGEVELSKLDERLVQILAWQRLQQLLPQKNQTLQTTIVNKKTTTNTNTVSSSLSSSSSMSSSYSSSPSTNATVINQGTSSLHSFNTGGTTTVGSVPLHTSTLPSPGTDHGVPSTGLSHTVRARAMVCPVNGRGPGTPVPMCFRALHIGSGKDMDVCSGSYGHCNFVSPKHACIFYDQTTRLYELINYSEYGTNVDNVIFSCDSSDKWSSNHPRASPMVRNVRKIIDKRKVRFSERLMKDGKSRHEIKQEKEPEIPTRMSATTNNHFHPCGCRGGSSSALLGDSKAGWEGTALLHHGSFIRIGCLGFVFSITENITKMTQAPKSSSASFHPDNKRSVVVNSSSASIPARKTVTQTIVRSQSATSLP</sequence>
<dbReference type="InterPro" id="IPR019786">
    <property type="entry name" value="Zinc_finger_PHD-type_CS"/>
</dbReference>
<dbReference type="PROSITE" id="PS50006">
    <property type="entry name" value="FHA_DOMAIN"/>
    <property type="match status" value="1"/>
</dbReference>
<dbReference type="PROSITE" id="PS01359">
    <property type="entry name" value="ZF_PHD_1"/>
    <property type="match status" value="1"/>
</dbReference>
<dbReference type="GO" id="GO:0008270">
    <property type="term" value="F:zinc ion binding"/>
    <property type="evidence" value="ECO:0007669"/>
    <property type="project" value="UniProtKB-KW"/>
</dbReference>
<keyword evidence="5" id="KW-0479">Metal-binding</keyword>
<evidence type="ECO:0000256" key="7">
    <source>
        <dbReference type="ARBA" id="ARBA00022771"/>
    </source>
</evidence>
<keyword evidence="2" id="KW-0678">Repressor</keyword>
<protein>
    <recommendedName>
        <fullName evidence="14">PHD finger protein 12</fullName>
    </recommendedName>
    <alternativeName>
        <fullName evidence="15">PHD factor 1</fullName>
    </alternativeName>
</protein>
<feature type="compositionally biased region" description="Low complexity" evidence="17">
    <location>
        <begin position="510"/>
        <end position="559"/>
    </location>
</feature>
<feature type="region of interest" description="Disordered" evidence="17">
    <location>
        <begin position="860"/>
        <end position="885"/>
    </location>
</feature>
<feature type="region of interest" description="Disordered" evidence="17">
    <location>
        <begin position="650"/>
        <end position="678"/>
    </location>
</feature>
<dbReference type="InterPro" id="IPR008984">
    <property type="entry name" value="SMAD_FHA_dom_sf"/>
</dbReference>
<evidence type="ECO:0000256" key="14">
    <source>
        <dbReference type="ARBA" id="ARBA00068755"/>
    </source>
</evidence>
<keyword evidence="10" id="KW-0805">Transcription regulation</keyword>
<dbReference type="CDD" id="cd15533">
    <property type="entry name" value="PHD1_PHF12"/>
    <property type="match status" value="1"/>
</dbReference>
<organism evidence="20 21">
    <name type="scientific">Strongylocentrotus purpuratus</name>
    <name type="common">Purple sea urchin</name>
    <dbReference type="NCBI Taxonomy" id="7668"/>
    <lineage>
        <taxon>Eukaryota</taxon>
        <taxon>Metazoa</taxon>
        <taxon>Echinodermata</taxon>
        <taxon>Eleutherozoa</taxon>
        <taxon>Echinozoa</taxon>
        <taxon>Echinoidea</taxon>
        <taxon>Euechinoidea</taxon>
        <taxon>Echinacea</taxon>
        <taxon>Camarodonta</taxon>
        <taxon>Echinidea</taxon>
        <taxon>Strongylocentrotidae</taxon>
        <taxon>Strongylocentrotus</taxon>
    </lineage>
</organism>
<evidence type="ECO:0000256" key="11">
    <source>
        <dbReference type="ARBA" id="ARBA00023163"/>
    </source>
</evidence>
<evidence type="ECO:0000313" key="21">
    <source>
        <dbReference type="Proteomes" id="UP000007110"/>
    </source>
</evidence>
<dbReference type="EnsemblMetazoa" id="XM_030991849">
    <property type="protein sequence ID" value="XP_030847709"/>
    <property type="gene ID" value="LOC115926709"/>
</dbReference>
<evidence type="ECO:0000256" key="5">
    <source>
        <dbReference type="ARBA" id="ARBA00022723"/>
    </source>
</evidence>
<feature type="region of interest" description="Disordered" evidence="17">
    <location>
        <begin position="24"/>
        <end position="50"/>
    </location>
</feature>
<dbReference type="InterPro" id="IPR001965">
    <property type="entry name" value="Znf_PHD"/>
</dbReference>
<keyword evidence="4" id="KW-0597">Phosphoprotein</keyword>
<dbReference type="SUPFAM" id="SSF49879">
    <property type="entry name" value="SMAD/FHA domain"/>
    <property type="match status" value="1"/>
</dbReference>
<evidence type="ECO:0000256" key="3">
    <source>
        <dbReference type="ARBA" id="ARBA00022499"/>
    </source>
</evidence>
<evidence type="ECO:0000259" key="19">
    <source>
        <dbReference type="PROSITE" id="PS50016"/>
    </source>
</evidence>
<dbReference type="GO" id="GO:0070822">
    <property type="term" value="C:Sin3-type complex"/>
    <property type="evidence" value="ECO:0000318"/>
    <property type="project" value="GO_Central"/>
</dbReference>
<dbReference type="PANTHER" id="PTHR46309:SF1">
    <property type="entry name" value="PHD FINGER PROTEIN 12"/>
    <property type="match status" value="1"/>
</dbReference>
<dbReference type="InterPro" id="IPR011011">
    <property type="entry name" value="Znf_FYVE_PHD"/>
</dbReference>
<feature type="compositionally biased region" description="Basic and acidic residues" evidence="17">
    <location>
        <begin position="219"/>
        <end position="237"/>
    </location>
</feature>
<keyword evidence="11" id="KW-0804">Transcription</keyword>
<dbReference type="InterPro" id="IPR038098">
    <property type="entry name" value="PHF12_MRG-bd_sf"/>
</dbReference>
<dbReference type="InterPro" id="IPR019787">
    <property type="entry name" value="Znf_PHD-finger"/>
</dbReference>
<evidence type="ECO:0000256" key="8">
    <source>
        <dbReference type="ARBA" id="ARBA00022833"/>
    </source>
</evidence>
<dbReference type="FunFam" id="3.30.40.10:FF:000164">
    <property type="entry name" value="PHD finger protein 12"/>
    <property type="match status" value="1"/>
</dbReference>
<keyword evidence="21" id="KW-1185">Reference proteome</keyword>
<evidence type="ECO:0000256" key="1">
    <source>
        <dbReference type="ARBA" id="ARBA00004123"/>
    </source>
</evidence>
<name>A0A7M7PDS6_STRPU</name>
<dbReference type="GO" id="GO:0003714">
    <property type="term" value="F:transcription corepressor activity"/>
    <property type="evidence" value="ECO:0000318"/>
    <property type="project" value="GO_Central"/>
</dbReference>
<evidence type="ECO:0000259" key="18">
    <source>
        <dbReference type="PROSITE" id="PS50006"/>
    </source>
</evidence>
<evidence type="ECO:0000256" key="10">
    <source>
        <dbReference type="ARBA" id="ARBA00023015"/>
    </source>
</evidence>
<dbReference type="OrthoDB" id="1919692at2759"/>
<dbReference type="InterPro" id="IPR031966">
    <property type="entry name" value="PHF12_MRG-bd"/>
</dbReference>
<dbReference type="Gene3D" id="3.30.40.10">
    <property type="entry name" value="Zinc/RING finger domain, C3HC4 (zinc finger)"/>
    <property type="match status" value="2"/>
</dbReference>
<evidence type="ECO:0000256" key="15">
    <source>
        <dbReference type="ARBA" id="ARBA00076589"/>
    </source>
</evidence>
<reference evidence="21" key="1">
    <citation type="submission" date="2015-02" db="EMBL/GenBank/DDBJ databases">
        <title>Genome sequencing for Strongylocentrotus purpuratus.</title>
        <authorList>
            <person name="Murali S."/>
            <person name="Liu Y."/>
            <person name="Vee V."/>
            <person name="English A."/>
            <person name="Wang M."/>
            <person name="Skinner E."/>
            <person name="Han Y."/>
            <person name="Muzny D.M."/>
            <person name="Worley K.C."/>
            <person name="Gibbs R.A."/>
        </authorList>
    </citation>
    <scope>NUCLEOTIDE SEQUENCE</scope>
</reference>
<keyword evidence="9" id="KW-0832">Ubl conjugation</keyword>